<accession>A0ABR3Q5U1</accession>
<protein>
    <submittedName>
        <fullName evidence="1">Uncharacterized protein</fullName>
    </submittedName>
</protein>
<keyword evidence="2" id="KW-1185">Reference proteome</keyword>
<dbReference type="RefSeq" id="XP_069210037.1">
    <property type="nucleotide sequence ID" value="XM_069352619.1"/>
</dbReference>
<name>A0ABR3Q5U1_9TREE</name>
<sequence>MQAPYTQNPLANALEAVETTYGEWQDAVQAADYFTTLKDEAAAAKKACHKNYRHHPATESEKAVAHSRGPDDVINEIEDYIDAKEALKKAEMECHNAQLKASQKRCAYANAVIHKAWVIAHEAAIRNKEYHSESCNFVKSRSKSAVPDSANCPACLSYTTTAGVTA</sequence>
<dbReference type="GeneID" id="95985139"/>
<organism evidence="1 2">
    <name type="scientific">Vanrija albida</name>
    <dbReference type="NCBI Taxonomy" id="181172"/>
    <lineage>
        <taxon>Eukaryota</taxon>
        <taxon>Fungi</taxon>
        <taxon>Dikarya</taxon>
        <taxon>Basidiomycota</taxon>
        <taxon>Agaricomycotina</taxon>
        <taxon>Tremellomycetes</taxon>
        <taxon>Trichosporonales</taxon>
        <taxon>Trichosporonaceae</taxon>
        <taxon>Vanrija</taxon>
    </lineage>
</organism>
<evidence type="ECO:0000313" key="2">
    <source>
        <dbReference type="Proteomes" id="UP001565368"/>
    </source>
</evidence>
<proteinExistence type="predicted"/>
<dbReference type="EMBL" id="JBBXJM010000003">
    <property type="protein sequence ID" value="KAL1410093.1"/>
    <property type="molecule type" value="Genomic_DNA"/>
</dbReference>
<evidence type="ECO:0000313" key="1">
    <source>
        <dbReference type="EMBL" id="KAL1410093.1"/>
    </source>
</evidence>
<comment type="caution">
    <text evidence="1">The sequence shown here is derived from an EMBL/GenBank/DDBJ whole genome shotgun (WGS) entry which is preliminary data.</text>
</comment>
<reference evidence="1 2" key="1">
    <citation type="submission" date="2023-08" db="EMBL/GenBank/DDBJ databases">
        <title>Annotated Genome Sequence of Vanrija albida AlHP1.</title>
        <authorList>
            <person name="Herzog R."/>
        </authorList>
    </citation>
    <scope>NUCLEOTIDE SEQUENCE [LARGE SCALE GENOMIC DNA]</scope>
    <source>
        <strain evidence="1 2">AlHP1</strain>
    </source>
</reference>
<dbReference type="Proteomes" id="UP001565368">
    <property type="component" value="Unassembled WGS sequence"/>
</dbReference>
<gene>
    <name evidence="1" type="ORF">Q8F55_004096</name>
</gene>